<feature type="transmembrane region" description="Helical" evidence="6">
    <location>
        <begin position="40"/>
        <end position="64"/>
    </location>
</feature>
<feature type="transmembrane region" description="Helical" evidence="6">
    <location>
        <begin position="197"/>
        <end position="220"/>
    </location>
</feature>
<keyword evidence="4 6" id="KW-1133">Transmembrane helix</keyword>
<dbReference type="Proteomes" id="UP000261023">
    <property type="component" value="Unassembled WGS sequence"/>
</dbReference>
<dbReference type="OrthoDB" id="9813906at2"/>
<evidence type="ECO:0000313" key="8">
    <source>
        <dbReference type="Proteomes" id="UP000261023"/>
    </source>
</evidence>
<evidence type="ECO:0000256" key="5">
    <source>
        <dbReference type="ARBA" id="ARBA00023136"/>
    </source>
</evidence>
<feature type="transmembrane region" description="Helical" evidence="6">
    <location>
        <begin position="118"/>
        <end position="138"/>
    </location>
</feature>
<dbReference type="RefSeq" id="WP_025529095.1">
    <property type="nucleotide sequence ID" value="NZ_QTJW01000001.1"/>
</dbReference>
<accession>A0A3E3DTB9</accession>
<comment type="subcellular location">
    <subcellularLocation>
        <location evidence="1">Cell membrane</location>
        <topology evidence="1">Multi-pass membrane protein</topology>
    </subcellularLocation>
</comment>
<name>A0A3E3DTB9_9FIRM</name>
<gene>
    <name evidence="7" type="ORF">DWX31_00980</name>
</gene>
<keyword evidence="5 6" id="KW-0472">Membrane</keyword>
<feature type="transmembrane region" description="Helical" evidence="6">
    <location>
        <begin position="256"/>
        <end position="276"/>
    </location>
</feature>
<feature type="transmembrane region" description="Helical" evidence="6">
    <location>
        <begin position="12"/>
        <end position="34"/>
    </location>
</feature>
<evidence type="ECO:0000313" key="7">
    <source>
        <dbReference type="EMBL" id="RGD72453.1"/>
    </source>
</evidence>
<dbReference type="EMBL" id="QTJW01000001">
    <property type="protein sequence ID" value="RGD72453.1"/>
    <property type="molecule type" value="Genomic_DNA"/>
</dbReference>
<organism evidence="7 8">
    <name type="scientific">Hungatella hathewayi</name>
    <dbReference type="NCBI Taxonomy" id="154046"/>
    <lineage>
        <taxon>Bacteria</taxon>
        <taxon>Bacillati</taxon>
        <taxon>Bacillota</taxon>
        <taxon>Clostridia</taxon>
        <taxon>Lachnospirales</taxon>
        <taxon>Lachnospiraceae</taxon>
        <taxon>Hungatella</taxon>
    </lineage>
</organism>
<comment type="caution">
    <text evidence="7">The sequence shown here is derived from an EMBL/GenBank/DDBJ whole genome shotgun (WGS) entry which is preliminary data.</text>
</comment>
<feature type="transmembrane region" description="Helical" evidence="6">
    <location>
        <begin position="232"/>
        <end position="250"/>
    </location>
</feature>
<keyword evidence="3 6" id="KW-0812">Transmembrane</keyword>
<reference evidence="7 8" key="1">
    <citation type="submission" date="2018-08" db="EMBL/GenBank/DDBJ databases">
        <title>A genome reference for cultivated species of the human gut microbiota.</title>
        <authorList>
            <person name="Zou Y."/>
            <person name="Xue W."/>
            <person name="Luo G."/>
        </authorList>
    </citation>
    <scope>NUCLEOTIDE SEQUENCE [LARGE SCALE GENOMIC DNA]</scope>
    <source>
        <strain evidence="7 8">AF19-13AC</strain>
    </source>
</reference>
<evidence type="ECO:0000256" key="6">
    <source>
        <dbReference type="SAM" id="Phobius"/>
    </source>
</evidence>
<keyword evidence="2" id="KW-1003">Cell membrane</keyword>
<dbReference type="CDD" id="cd06579">
    <property type="entry name" value="TM_PBP1_transp_AraH_like"/>
    <property type="match status" value="1"/>
</dbReference>
<proteinExistence type="predicted"/>
<feature type="transmembrane region" description="Helical" evidence="6">
    <location>
        <begin position="150"/>
        <end position="169"/>
    </location>
</feature>
<dbReference type="GO" id="GO:0022857">
    <property type="term" value="F:transmembrane transporter activity"/>
    <property type="evidence" value="ECO:0007669"/>
    <property type="project" value="InterPro"/>
</dbReference>
<dbReference type="PANTHER" id="PTHR32196">
    <property type="entry name" value="ABC TRANSPORTER PERMEASE PROTEIN YPHD-RELATED-RELATED"/>
    <property type="match status" value="1"/>
</dbReference>
<feature type="transmembrane region" description="Helical" evidence="6">
    <location>
        <begin position="283"/>
        <end position="300"/>
    </location>
</feature>
<dbReference type="GO" id="GO:0005886">
    <property type="term" value="C:plasma membrane"/>
    <property type="evidence" value="ECO:0007669"/>
    <property type="project" value="UniProtKB-SubCell"/>
</dbReference>
<evidence type="ECO:0000256" key="3">
    <source>
        <dbReference type="ARBA" id="ARBA00022692"/>
    </source>
</evidence>
<evidence type="ECO:0000256" key="2">
    <source>
        <dbReference type="ARBA" id="ARBA00022475"/>
    </source>
</evidence>
<dbReference type="AlphaFoldDB" id="A0A3E3DTB9"/>
<dbReference type="Pfam" id="PF02653">
    <property type="entry name" value="BPD_transp_2"/>
    <property type="match status" value="1"/>
</dbReference>
<evidence type="ECO:0000256" key="4">
    <source>
        <dbReference type="ARBA" id="ARBA00022989"/>
    </source>
</evidence>
<sequence>MRVQKNFRTNIVNLMVWAAFCLLWAAGMMNHVGWSVMRQLLTMIFMTFGIMIQMISGVLDFSFAAEISASTCIGACLLRAGMPLIPALTVVLVFHLAAGTLKGFLVAQLRVNPVIVTLALQIIVSNLFGLFTGDHMIIFNRKDVYANRTFWLCLLVLAFVLTVLLWFLLKRTYYGKYLRMLGENPKAVLESGLNYTAIHVIISMVSSIFYGIAAMILLFITSSGSSLNGSHYLYPVIAAACMGGISFLNGRGRVSGAWIGTLTIVLFTQIIVMLGIQSSFETILEGLIIIISSLLAMRTANN</sequence>
<protein>
    <submittedName>
        <fullName evidence="7">ABC transporter permease</fullName>
    </submittedName>
</protein>
<feature type="transmembrane region" description="Helical" evidence="6">
    <location>
        <begin position="76"/>
        <end position="98"/>
    </location>
</feature>
<evidence type="ECO:0000256" key="1">
    <source>
        <dbReference type="ARBA" id="ARBA00004651"/>
    </source>
</evidence>
<dbReference type="InterPro" id="IPR001851">
    <property type="entry name" value="ABC_transp_permease"/>
</dbReference>